<dbReference type="Pfam" id="PF08264">
    <property type="entry name" value="Anticodon_1"/>
    <property type="match status" value="1"/>
</dbReference>
<dbReference type="HAMAP" id="MF_02002">
    <property type="entry name" value="Ile_tRNA_synth_type1"/>
    <property type="match status" value="1"/>
</dbReference>
<organism evidence="11">
    <name type="scientific">marine sediment metagenome</name>
    <dbReference type="NCBI Taxonomy" id="412755"/>
    <lineage>
        <taxon>unclassified sequences</taxon>
        <taxon>metagenomes</taxon>
        <taxon>ecological metagenomes</taxon>
    </lineage>
</organism>
<dbReference type="GO" id="GO:0005829">
    <property type="term" value="C:cytosol"/>
    <property type="evidence" value="ECO:0007669"/>
    <property type="project" value="TreeGrafter"/>
</dbReference>
<dbReference type="PANTHER" id="PTHR42765:SF1">
    <property type="entry name" value="ISOLEUCINE--TRNA LIGASE, MITOCHONDRIAL"/>
    <property type="match status" value="1"/>
</dbReference>
<keyword evidence="5" id="KW-0648">Protein biosynthesis</keyword>
<dbReference type="GO" id="GO:0004822">
    <property type="term" value="F:isoleucine-tRNA ligase activity"/>
    <property type="evidence" value="ECO:0007669"/>
    <property type="project" value="UniProtKB-EC"/>
</dbReference>
<dbReference type="CDD" id="cd07960">
    <property type="entry name" value="Anticodon_Ia_Ile_BEm"/>
    <property type="match status" value="1"/>
</dbReference>
<evidence type="ECO:0000256" key="7">
    <source>
        <dbReference type="ARBA" id="ARBA00032665"/>
    </source>
</evidence>
<evidence type="ECO:0000259" key="8">
    <source>
        <dbReference type="Pfam" id="PF00133"/>
    </source>
</evidence>
<protein>
    <recommendedName>
        <fullName evidence="1">isoleucine--tRNA ligase</fullName>
        <ecNumber evidence="1">6.1.1.5</ecNumber>
    </recommendedName>
    <alternativeName>
        <fullName evidence="7">Isoleucyl-tRNA synthetase</fullName>
    </alternativeName>
</protein>
<dbReference type="Gene3D" id="1.10.730.20">
    <property type="match status" value="1"/>
</dbReference>
<dbReference type="GO" id="GO:0000049">
    <property type="term" value="F:tRNA binding"/>
    <property type="evidence" value="ECO:0007669"/>
    <property type="project" value="InterPro"/>
</dbReference>
<dbReference type="PANTHER" id="PTHR42765">
    <property type="entry name" value="SOLEUCYL-TRNA SYNTHETASE"/>
    <property type="match status" value="1"/>
</dbReference>
<dbReference type="SUPFAM" id="SSF47323">
    <property type="entry name" value="Anticodon-binding domain of a subclass of class I aminoacyl-tRNA synthetases"/>
    <property type="match status" value="1"/>
</dbReference>
<evidence type="ECO:0000259" key="9">
    <source>
        <dbReference type="Pfam" id="PF06827"/>
    </source>
</evidence>
<dbReference type="InterPro" id="IPR010663">
    <property type="entry name" value="Znf_FPG/IleRS"/>
</dbReference>
<dbReference type="InterPro" id="IPR014729">
    <property type="entry name" value="Rossmann-like_a/b/a_fold"/>
</dbReference>
<dbReference type="InterPro" id="IPR023585">
    <property type="entry name" value="Ile-tRNA-ligase_type1"/>
</dbReference>
<comment type="caution">
    <text evidence="11">The sequence shown here is derived from an EMBL/GenBank/DDBJ whole genome shotgun (WGS) entry which is preliminary data.</text>
</comment>
<evidence type="ECO:0000256" key="3">
    <source>
        <dbReference type="ARBA" id="ARBA00022741"/>
    </source>
</evidence>
<dbReference type="PRINTS" id="PR00984">
    <property type="entry name" value="TRNASYNTHILE"/>
</dbReference>
<dbReference type="InterPro" id="IPR002300">
    <property type="entry name" value="aa-tRNA-synth_Ia"/>
</dbReference>
<dbReference type="InterPro" id="IPR050081">
    <property type="entry name" value="Ile-tRNA_ligase"/>
</dbReference>
<keyword evidence="6" id="KW-0030">Aminoacyl-tRNA synthetase</keyword>
<dbReference type="InterPro" id="IPR001412">
    <property type="entry name" value="aa-tRNA-synth_I_CS"/>
</dbReference>
<evidence type="ECO:0000256" key="1">
    <source>
        <dbReference type="ARBA" id="ARBA00013165"/>
    </source>
</evidence>
<dbReference type="GO" id="GO:0002161">
    <property type="term" value="F:aminoacyl-tRNA deacylase activity"/>
    <property type="evidence" value="ECO:0007669"/>
    <property type="project" value="InterPro"/>
</dbReference>
<dbReference type="InterPro" id="IPR009080">
    <property type="entry name" value="tRNAsynth_Ia_anticodon-bd"/>
</dbReference>
<keyword evidence="4" id="KW-0067">ATP-binding</keyword>
<dbReference type="Pfam" id="PF06827">
    <property type="entry name" value="zf-FPG_IleRS"/>
    <property type="match status" value="1"/>
</dbReference>
<keyword evidence="2" id="KW-0436">Ligase</keyword>
<dbReference type="SUPFAM" id="SSF50677">
    <property type="entry name" value="ValRS/IleRS/LeuRS editing domain"/>
    <property type="match status" value="1"/>
</dbReference>
<dbReference type="Gene3D" id="1.10.10.830">
    <property type="entry name" value="Ile-tRNA synthetase CP2 domain-like"/>
    <property type="match status" value="1"/>
</dbReference>
<sequence>MADGEKVKDTLNLPKTSFSMKAKLSQKEPELIKKWEEMDLYQKIQKKREKSPSFVLHDGPPYANGSIHLGTTMNKILKDFIVKTKTMQGFRAPYLPGWDCHGLPIEIKVDQLLGKKKRELSIIKIREECKKYALKYVDIQRAQFKRLGVFGEWEKPYLTMNPEYEGDVIRYLAAFFASGDVYKGKRPVHWCPQCQTALAEAEIEYEDRKSPSIYVKFPMISDLSKKFPALKTKKIFVIIWTTTPWTLPANLAIAFHPKYEYAAFQADGETYIAAKRLIPVLAEELGFKKTKILVTFLGKDMEGLKARHPFIDRESDFVLADYVTLDQGTGCVHTAPGHGHEDYLTGIAYGLDIYTPVDSEGKFIPQVEKYGELNVFEANKSITEDMKRDGTLLKEEEIVHSYPHCWRCKNPVIFRATAQWFISMDKNNLREKAMKEIKKVRWIPPWGEERIANMVKARPDWCISRQRSWGIPIPAFYCNDCGHILADEKITLRIADIFSENGSDSWFVKKAEELLPPNSKCPQCGSKKFNKEENILDVWFESGSSHNVLGRRADLPWPADVYVEGHDQYRGWFNSSLFVGIAAKKASPYKSVITHGFVLDEHGKGMSKSLGNFIDPEEIISRNGAEILRLWVAMLNYKEDARFGQETLQRLVEAYRKIRNTWRFILANINDFSPNEESVTPQEMEFLDRWILEKCFRTGKKILKAYENYEYHIIFHTIYNFFTVELSSFYLDVLKDRLYCSGEKSLLRRSAQTALFNLLKSTLALMAPILPFTTEEVWGIMPAFKGKEESIHLEEFPAFKEKWLDDALFEEGESLLLVREQVLKELEIARKVERIGNSLEASVVLRVPSSQQEFLKKYKKELPSLFIVSAVELQSQSGEELEAEVSKAPGSKCQRCWNFSPYVGKSSEYPHFCKRCEEVVKTINS</sequence>
<dbReference type="InterPro" id="IPR013155">
    <property type="entry name" value="M/V/L/I-tRNA-synth_anticd-bd"/>
</dbReference>
<evidence type="ECO:0000313" key="11">
    <source>
        <dbReference type="EMBL" id="KKN54504.1"/>
    </source>
</evidence>
<evidence type="ECO:0000256" key="2">
    <source>
        <dbReference type="ARBA" id="ARBA00022598"/>
    </source>
</evidence>
<feature type="domain" description="Aminoacyl-tRNA synthetase class Ia" evidence="8">
    <location>
        <begin position="31"/>
        <end position="642"/>
    </location>
</feature>
<dbReference type="NCBIfam" id="TIGR00392">
    <property type="entry name" value="ileS"/>
    <property type="match status" value="1"/>
</dbReference>
<keyword evidence="3" id="KW-0547">Nucleotide-binding</keyword>
<dbReference type="EMBL" id="LAZR01000926">
    <property type="protein sequence ID" value="KKN54504.1"/>
    <property type="molecule type" value="Genomic_DNA"/>
</dbReference>
<dbReference type="FunFam" id="3.40.50.620:FF:000152">
    <property type="entry name" value="Isoleucine--tRNA ligase"/>
    <property type="match status" value="1"/>
</dbReference>
<gene>
    <name evidence="11" type="ORF">LCGC14_0591800</name>
</gene>
<reference evidence="11" key="1">
    <citation type="journal article" date="2015" name="Nature">
        <title>Complex archaea that bridge the gap between prokaryotes and eukaryotes.</title>
        <authorList>
            <person name="Spang A."/>
            <person name="Saw J.H."/>
            <person name="Jorgensen S.L."/>
            <person name="Zaremba-Niedzwiedzka K."/>
            <person name="Martijn J."/>
            <person name="Lind A.E."/>
            <person name="van Eijk R."/>
            <person name="Schleper C."/>
            <person name="Guy L."/>
            <person name="Ettema T.J."/>
        </authorList>
    </citation>
    <scope>NUCLEOTIDE SEQUENCE</scope>
</reference>
<evidence type="ECO:0000256" key="6">
    <source>
        <dbReference type="ARBA" id="ARBA00023146"/>
    </source>
</evidence>
<dbReference type="InterPro" id="IPR009008">
    <property type="entry name" value="Val/Leu/Ile-tRNA-synth_edit"/>
</dbReference>
<dbReference type="InterPro" id="IPR002301">
    <property type="entry name" value="Ile-tRNA-ligase"/>
</dbReference>
<accession>A0A0F9RI95</accession>
<dbReference type="EC" id="6.1.1.5" evidence="1"/>
<dbReference type="GO" id="GO:0006428">
    <property type="term" value="P:isoleucyl-tRNA aminoacylation"/>
    <property type="evidence" value="ECO:0007669"/>
    <property type="project" value="InterPro"/>
</dbReference>
<dbReference type="PROSITE" id="PS00178">
    <property type="entry name" value="AA_TRNA_LIGASE_I"/>
    <property type="match status" value="1"/>
</dbReference>
<dbReference type="GO" id="GO:0005524">
    <property type="term" value="F:ATP binding"/>
    <property type="evidence" value="ECO:0007669"/>
    <property type="project" value="UniProtKB-KW"/>
</dbReference>
<dbReference type="InterPro" id="IPR033708">
    <property type="entry name" value="Anticodon_Ile_BEm"/>
</dbReference>
<feature type="domain" description="Zinc finger FPG/IleRS-type" evidence="9">
    <location>
        <begin position="890"/>
        <end position="918"/>
    </location>
</feature>
<dbReference type="AlphaFoldDB" id="A0A0F9RI95"/>
<evidence type="ECO:0000256" key="4">
    <source>
        <dbReference type="ARBA" id="ARBA00022840"/>
    </source>
</evidence>
<dbReference type="Pfam" id="PF00133">
    <property type="entry name" value="tRNA-synt_1"/>
    <property type="match status" value="1"/>
</dbReference>
<proteinExistence type="inferred from homology"/>
<dbReference type="SUPFAM" id="SSF52374">
    <property type="entry name" value="Nucleotidylyl transferase"/>
    <property type="match status" value="1"/>
</dbReference>
<dbReference type="Gene3D" id="3.40.50.620">
    <property type="entry name" value="HUPs"/>
    <property type="match status" value="2"/>
</dbReference>
<evidence type="ECO:0000256" key="5">
    <source>
        <dbReference type="ARBA" id="ARBA00022917"/>
    </source>
</evidence>
<name>A0A0F9RI95_9ZZZZ</name>
<evidence type="ECO:0000259" key="10">
    <source>
        <dbReference type="Pfam" id="PF08264"/>
    </source>
</evidence>
<feature type="domain" description="Methionyl/Valyl/Leucyl/Isoleucyl-tRNA synthetase anticodon-binding" evidence="10">
    <location>
        <begin position="688"/>
        <end position="844"/>
    </location>
</feature>